<dbReference type="Proteomes" id="UP001230649">
    <property type="component" value="Unassembled WGS sequence"/>
</dbReference>
<keyword evidence="2" id="KW-1185">Reference proteome</keyword>
<evidence type="ECO:0000313" key="1">
    <source>
        <dbReference type="EMBL" id="KAJ9109956.1"/>
    </source>
</evidence>
<dbReference type="EMBL" id="JASBWS010000027">
    <property type="protein sequence ID" value="KAJ9109956.1"/>
    <property type="molecule type" value="Genomic_DNA"/>
</dbReference>
<sequence>MDKHDESAAVSAVTPVDIAQASLAAQPDAPVSTISHGGTATTVTTSADVEELQTLRTLVEEKCGDDEPDEDPTETDRLPCDEKSSTPSDKTIFEDKPHQHNRLKDIQDIDALQAQGKKRNRWYQLWRPKNGPPPPPPSLDDVPEIPLATASLLSQLTYTWVTPLMTLGYQRPLMATDLWKMDKTREAGPLADKFMQAYSKRETAAKEYNAKLVDPVEPVQPSRYQRLKWHTELIMHPRRHNVSALPAAKPGSSQSTKAQMLQVLEEDWRQGSGRRKASIVMSLNETLTGFWAGGLFKVLGDTAQLMAPLLTKALITFSREVYDAHAQGVKGPNIGRGVGYAIGLFFLTILASVCQHQFFFRSMASGVMARAALISATFKRSMALSPRSRAQHPNDDPIARSDRPVCLGWNVTVCDTHSSADLVHETLLQSTAEFDDGRSKLLQELLSSMAIIKQFTYEIPFLKRLAMVRGNELKGVRSIMIIRAANQALAFSVPILASVVSFAAYILGGGNKVDPAVIFTSLSYFMLLRQPLMFLPRALSSLADAQTAVQRLGHFFEADISVHKINIDSHLDVAIRVESATFEWVAGEETLAAKHDNLKKRKADAIDSAISSEKDSATKPFRLENVNFVVPKGQLVAIIGPIGCGKSSLLGALVGEMNQLSGRVTFAGPLGYCQQNAWIQNLTARENILFGAPFEEDRYWRAVKAAALPSDLELFADGDGTELGERGVTLSGGQKSRLNIARALYSDADIILLDDPLSAVDAHVGLHLFEEAILGLKAKGKTVILVTHALHMLSKRIDYIYSMDNGRFVEQGTYNELMRQDGAFKRLVQEYGGQEEEQLEQEEIQEERYLESHTRPALDPKITKKMMGNAAGTGKLEGRLMKGEVRKTGTVGSKVYLQYMRAGEAEITAPLTLVAAVLMQGCNILSMLWITYWQNDQFNKSQNFYVGIYAALGCAQAFFTFALGATIGVLSYFASRSLYSNSLHRLFHTPMSFLSTTPVGRIMSVYGKDIDTIDSNLSDSFRMFLMTIASVIGSVVIITVYLHYFLPVVAVVLLGYAYFAMFYRASAREVKRLDSILRSLLYSHFGESLSGASTIRAYDAVKRFEKANDEYIGLTLTYLTSLVQMFGMMTRQSAELENNMNHGQLIPAHCASKAVERVLYYSSDQLPQERAHVNEEADPPESWPEHGDIKFKDVVMSYRKGLPAVLKGINLHVEARAKIGVIGRTGAGKSSLTQVLFRLVELDSGSIEIDGVDISDVGLRTLRSRLSLIPQEPLLFSGTIRSNLDPFDKYTDAHLLDAMRKAALLDAADEERTTNEEGGNTRTKFNLETPVESEGQNLSVGERALLSLARALVKDSQIIILDEATASTDAATDAKIQETIRREFGNKTILCIAHRLRTILSFDKILVMDAGTCREYAQPIELFQREDSVFRSLCLTSDITLEDIENAQRQAQQDRIG</sequence>
<proteinExistence type="predicted"/>
<protein>
    <submittedName>
        <fullName evidence="1">Uncharacterized protein</fullName>
    </submittedName>
</protein>
<organism evidence="1 2">
    <name type="scientific">Naganishia adeliensis</name>
    <dbReference type="NCBI Taxonomy" id="92952"/>
    <lineage>
        <taxon>Eukaryota</taxon>
        <taxon>Fungi</taxon>
        <taxon>Dikarya</taxon>
        <taxon>Basidiomycota</taxon>
        <taxon>Agaricomycotina</taxon>
        <taxon>Tremellomycetes</taxon>
        <taxon>Filobasidiales</taxon>
        <taxon>Filobasidiaceae</taxon>
        <taxon>Naganishia</taxon>
    </lineage>
</organism>
<evidence type="ECO:0000313" key="2">
    <source>
        <dbReference type="Proteomes" id="UP001230649"/>
    </source>
</evidence>
<comment type="caution">
    <text evidence="1">The sequence shown here is derived from an EMBL/GenBank/DDBJ whole genome shotgun (WGS) entry which is preliminary data.</text>
</comment>
<accession>A0ACC2WEV8</accession>
<reference evidence="1" key="1">
    <citation type="submission" date="2023-04" db="EMBL/GenBank/DDBJ databases">
        <title>Draft Genome sequencing of Naganishia species isolated from polar environments using Oxford Nanopore Technology.</title>
        <authorList>
            <person name="Leo P."/>
            <person name="Venkateswaran K."/>
        </authorList>
    </citation>
    <scope>NUCLEOTIDE SEQUENCE</scope>
    <source>
        <strain evidence="1">MNA-CCFEE 5262</strain>
    </source>
</reference>
<gene>
    <name evidence="1" type="ORF">QFC20_003156</name>
</gene>
<name>A0ACC2WEV8_9TREE</name>